<evidence type="ECO:0000256" key="1">
    <source>
        <dbReference type="ARBA" id="ARBA00023002"/>
    </source>
</evidence>
<feature type="domain" description="Pyridoxamine 5'-phosphate oxidase N-terminal" evidence="2">
    <location>
        <begin position="4"/>
        <end position="131"/>
    </location>
</feature>
<evidence type="ECO:0000313" key="3">
    <source>
        <dbReference type="EMBL" id="PAB59823.1"/>
    </source>
</evidence>
<dbReference type="Gene3D" id="2.30.110.10">
    <property type="entry name" value="Electron Transport, Fmn-binding Protein, Chain A"/>
    <property type="match status" value="1"/>
</dbReference>
<dbReference type="RefSeq" id="WP_095132626.1">
    <property type="nucleotide sequence ID" value="NZ_NIBG01000005.1"/>
</dbReference>
<reference evidence="3 4" key="1">
    <citation type="submission" date="2017-06" db="EMBL/GenBank/DDBJ databases">
        <title>Draft genome sequence of anaerobic fermentative bacterium Anaeromicrobium sediminis DY2726D isolated from West Pacific Ocean sediments.</title>
        <authorList>
            <person name="Zeng X."/>
        </authorList>
    </citation>
    <scope>NUCLEOTIDE SEQUENCE [LARGE SCALE GENOMIC DNA]</scope>
    <source>
        <strain evidence="3 4">DY2726D</strain>
    </source>
</reference>
<dbReference type="Proteomes" id="UP000216024">
    <property type="component" value="Unassembled WGS sequence"/>
</dbReference>
<dbReference type="InterPro" id="IPR052019">
    <property type="entry name" value="F420H2_bilvrd_red/Heme_oxyg"/>
</dbReference>
<dbReference type="AlphaFoldDB" id="A0A267MLY8"/>
<dbReference type="GO" id="GO:0070967">
    <property type="term" value="F:coenzyme F420 binding"/>
    <property type="evidence" value="ECO:0007669"/>
    <property type="project" value="TreeGrafter"/>
</dbReference>
<proteinExistence type="predicted"/>
<evidence type="ECO:0000259" key="2">
    <source>
        <dbReference type="Pfam" id="PF01243"/>
    </source>
</evidence>
<organism evidence="3 4">
    <name type="scientific">Anaeromicrobium sediminis</name>
    <dbReference type="NCBI Taxonomy" id="1478221"/>
    <lineage>
        <taxon>Bacteria</taxon>
        <taxon>Bacillati</taxon>
        <taxon>Bacillota</taxon>
        <taxon>Clostridia</taxon>
        <taxon>Peptostreptococcales</taxon>
        <taxon>Thermotaleaceae</taxon>
        <taxon>Anaeromicrobium</taxon>
    </lineage>
</organism>
<dbReference type="EMBL" id="NIBG01000005">
    <property type="protein sequence ID" value="PAB59823.1"/>
    <property type="molecule type" value="Genomic_DNA"/>
</dbReference>
<sequence length="151" mass="17124">MNSKEKIVEVMKKHNLMSIATVDENQMPKVRSVDYAMGEDESTLYFITHKFTDKVGEIKANPNVYISIDEDGKSMEELSKMMYLKASGKAYIAETEEEMGKIFGAIMTKFPHLKDLPGEPTDFLGIKVELDTVKLTDNNVSFGHTEEVSYR</sequence>
<protein>
    <recommendedName>
        <fullName evidence="2">Pyridoxamine 5'-phosphate oxidase N-terminal domain-containing protein</fullName>
    </recommendedName>
</protein>
<dbReference type="OrthoDB" id="5431160at2"/>
<dbReference type="GO" id="GO:0005829">
    <property type="term" value="C:cytosol"/>
    <property type="evidence" value="ECO:0007669"/>
    <property type="project" value="TreeGrafter"/>
</dbReference>
<dbReference type="GO" id="GO:0016627">
    <property type="term" value="F:oxidoreductase activity, acting on the CH-CH group of donors"/>
    <property type="evidence" value="ECO:0007669"/>
    <property type="project" value="TreeGrafter"/>
</dbReference>
<dbReference type="PANTHER" id="PTHR35176">
    <property type="entry name" value="HEME OXYGENASE HI_0854-RELATED"/>
    <property type="match status" value="1"/>
</dbReference>
<keyword evidence="1" id="KW-0560">Oxidoreductase</keyword>
<dbReference type="PANTHER" id="PTHR35176:SF6">
    <property type="entry name" value="HEME OXYGENASE HI_0854-RELATED"/>
    <property type="match status" value="1"/>
</dbReference>
<dbReference type="SUPFAM" id="SSF50475">
    <property type="entry name" value="FMN-binding split barrel"/>
    <property type="match status" value="1"/>
</dbReference>
<gene>
    <name evidence="3" type="ORF">CCE28_07660</name>
</gene>
<dbReference type="InterPro" id="IPR011576">
    <property type="entry name" value="Pyridox_Oxase_N"/>
</dbReference>
<keyword evidence="4" id="KW-1185">Reference proteome</keyword>
<name>A0A267MLY8_9FIRM</name>
<dbReference type="InterPro" id="IPR012349">
    <property type="entry name" value="Split_barrel_FMN-bd"/>
</dbReference>
<evidence type="ECO:0000313" key="4">
    <source>
        <dbReference type="Proteomes" id="UP000216024"/>
    </source>
</evidence>
<comment type="caution">
    <text evidence="3">The sequence shown here is derived from an EMBL/GenBank/DDBJ whole genome shotgun (WGS) entry which is preliminary data.</text>
</comment>
<dbReference type="Pfam" id="PF01243">
    <property type="entry name" value="PNPOx_N"/>
    <property type="match status" value="1"/>
</dbReference>
<accession>A0A267MLY8</accession>